<accession>A0A9E4ZIQ8</accession>
<proteinExistence type="predicted"/>
<reference evidence="1" key="2">
    <citation type="submission" date="2021-04" db="EMBL/GenBank/DDBJ databases">
        <authorList>
            <person name="Dong X."/>
        </authorList>
    </citation>
    <scope>NUCLEOTIDE SEQUENCE</scope>
    <source>
        <strain evidence="1">LLY</strain>
    </source>
</reference>
<name>A0A9E4ZIQ8_9EURY</name>
<gene>
    <name evidence="1" type="ORF">KDK67_13780</name>
</gene>
<dbReference type="RefSeq" id="WP_250869432.1">
    <property type="nucleotide sequence ID" value="NZ_JAGSOI010000114.1"/>
</dbReference>
<keyword evidence="2" id="KW-1185">Reference proteome</keyword>
<protein>
    <submittedName>
        <fullName evidence="1">Uncharacterized protein</fullName>
    </submittedName>
</protein>
<organism evidence="1 2">
    <name type="scientific">Methanococcoides seepicolus</name>
    <dbReference type="NCBI Taxonomy" id="2828780"/>
    <lineage>
        <taxon>Archaea</taxon>
        <taxon>Methanobacteriati</taxon>
        <taxon>Methanobacteriota</taxon>
        <taxon>Stenosarchaea group</taxon>
        <taxon>Methanomicrobia</taxon>
        <taxon>Methanosarcinales</taxon>
        <taxon>Methanosarcinaceae</taxon>
        <taxon>Methanococcoides</taxon>
    </lineage>
</organism>
<reference evidence="1" key="1">
    <citation type="journal article" date="2021" name="mSystems">
        <title>Bacteria and Archaea Synergistically Convert Glycine Betaine to Biogenic Methane in the Formosa Cold Seep of the South China Sea.</title>
        <authorList>
            <person name="Li L."/>
            <person name="Zhang W."/>
            <person name="Zhang S."/>
            <person name="Song L."/>
            <person name="Sun Q."/>
            <person name="Zhang H."/>
            <person name="Xiang H."/>
            <person name="Dong X."/>
        </authorList>
    </citation>
    <scope>NUCLEOTIDE SEQUENCE</scope>
    <source>
        <strain evidence="1">LLY</strain>
    </source>
</reference>
<evidence type="ECO:0000313" key="1">
    <source>
        <dbReference type="EMBL" id="MCM1988027.1"/>
    </source>
</evidence>
<comment type="caution">
    <text evidence="1">The sequence shown here is derived from an EMBL/GenBank/DDBJ whole genome shotgun (WGS) entry which is preliminary data.</text>
</comment>
<dbReference type="EMBL" id="JAGSOI010000114">
    <property type="protein sequence ID" value="MCM1988027.1"/>
    <property type="molecule type" value="Genomic_DNA"/>
</dbReference>
<evidence type="ECO:0000313" key="2">
    <source>
        <dbReference type="Proteomes" id="UP001056766"/>
    </source>
</evidence>
<dbReference type="AlphaFoldDB" id="A0A9E4ZIQ8"/>
<sequence length="63" mass="7042">MWSYSKIDTENLKAINELESKLGIALIAFSDEKIEYADLNEDAAKEVKDLEKKLGLSLLALKA</sequence>
<dbReference type="Proteomes" id="UP001056766">
    <property type="component" value="Unassembled WGS sequence"/>
</dbReference>